<dbReference type="InterPro" id="IPR036890">
    <property type="entry name" value="HATPase_C_sf"/>
</dbReference>
<dbReference type="InterPro" id="IPR050351">
    <property type="entry name" value="BphY/WalK/GraS-like"/>
</dbReference>
<keyword evidence="6" id="KW-0547">Nucleotide-binding</keyword>
<evidence type="ECO:0000256" key="5">
    <source>
        <dbReference type="ARBA" id="ARBA00022679"/>
    </source>
</evidence>
<reference evidence="11 12" key="1">
    <citation type="submission" date="2014-11" db="EMBL/GenBank/DDBJ databases">
        <title>Draft Genome Sequences of Paenibacillus polymyxa NRRL B-30509 and Paenibacillus terrae NRRL B-30644, Strains from a Poultry Environment that Produce Tridecaptin A and Paenicidins.</title>
        <authorList>
            <person name="van Belkum M.J."/>
            <person name="Lohans C.T."/>
            <person name="Vederas J.C."/>
        </authorList>
    </citation>
    <scope>NUCLEOTIDE SEQUENCE [LARGE SCALE GENOMIC DNA]</scope>
    <source>
        <strain evidence="11 12">NRRL B-30644</strain>
    </source>
</reference>
<dbReference type="EMBL" id="JTHP01000145">
    <property type="protein sequence ID" value="KJD42275.1"/>
    <property type="molecule type" value="Genomic_DNA"/>
</dbReference>
<dbReference type="PANTHER" id="PTHR45453:SF1">
    <property type="entry name" value="PHOSPHATE REGULON SENSOR PROTEIN PHOR"/>
    <property type="match status" value="1"/>
</dbReference>
<dbReference type="Proteomes" id="UP000032534">
    <property type="component" value="Unassembled WGS sequence"/>
</dbReference>
<dbReference type="InterPro" id="IPR003594">
    <property type="entry name" value="HATPase_dom"/>
</dbReference>
<dbReference type="AlphaFoldDB" id="A0A0D7WT00"/>
<keyword evidence="7" id="KW-0418">Kinase</keyword>
<dbReference type="GO" id="GO:0016036">
    <property type="term" value="P:cellular response to phosphate starvation"/>
    <property type="evidence" value="ECO:0007669"/>
    <property type="project" value="TreeGrafter"/>
</dbReference>
<dbReference type="GO" id="GO:0000155">
    <property type="term" value="F:phosphorelay sensor kinase activity"/>
    <property type="evidence" value="ECO:0007669"/>
    <property type="project" value="TreeGrafter"/>
</dbReference>
<keyword evidence="5" id="KW-0808">Transferase</keyword>
<evidence type="ECO:0000256" key="7">
    <source>
        <dbReference type="ARBA" id="ARBA00022777"/>
    </source>
</evidence>
<evidence type="ECO:0000256" key="8">
    <source>
        <dbReference type="ARBA" id="ARBA00022840"/>
    </source>
</evidence>
<comment type="caution">
    <text evidence="11">The sequence shown here is derived from an EMBL/GenBank/DDBJ whole genome shotgun (WGS) entry which is preliminary data.</text>
</comment>
<dbReference type="Gene3D" id="3.30.565.10">
    <property type="entry name" value="Histidine kinase-like ATPase, C-terminal domain"/>
    <property type="match status" value="1"/>
</dbReference>
<dbReference type="PANTHER" id="PTHR45453">
    <property type="entry name" value="PHOSPHATE REGULON SENSOR PROTEIN PHOR"/>
    <property type="match status" value="1"/>
</dbReference>
<dbReference type="SUPFAM" id="SSF55874">
    <property type="entry name" value="ATPase domain of HSP90 chaperone/DNA topoisomerase II/histidine kinase"/>
    <property type="match status" value="1"/>
</dbReference>
<dbReference type="GO" id="GO:0005886">
    <property type="term" value="C:plasma membrane"/>
    <property type="evidence" value="ECO:0007669"/>
    <property type="project" value="TreeGrafter"/>
</dbReference>
<name>A0A0D7WT00_9BACL</name>
<accession>A0A0D7WT00</accession>
<dbReference type="GO" id="GO:0004721">
    <property type="term" value="F:phosphoprotein phosphatase activity"/>
    <property type="evidence" value="ECO:0007669"/>
    <property type="project" value="TreeGrafter"/>
</dbReference>
<feature type="domain" description="Histidine kinase" evidence="10">
    <location>
        <begin position="1"/>
        <end position="98"/>
    </location>
</feature>
<dbReference type="Pfam" id="PF02518">
    <property type="entry name" value="HATPase_c"/>
    <property type="match status" value="1"/>
</dbReference>
<evidence type="ECO:0000259" key="10">
    <source>
        <dbReference type="PROSITE" id="PS50109"/>
    </source>
</evidence>
<keyword evidence="12" id="KW-1185">Reference proteome</keyword>
<comment type="catalytic activity">
    <reaction evidence="1">
        <text>ATP + protein L-histidine = ADP + protein N-phospho-L-histidine.</text>
        <dbReference type="EC" id="2.7.13.3"/>
    </reaction>
</comment>
<dbReference type="CDD" id="cd00075">
    <property type="entry name" value="HATPase"/>
    <property type="match status" value="1"/>
</dbReference>
<dbReference type="GO" id="GO:0005524">
    <property type="term" value="F:ATP binding"/>
    <property type="evidence" value="ECO:0007669"/>
    <property type="project" value="UniProtKB-KW"/>
</dbReference>
<organism evidence="11 12">
    <name type="scientific">Paenibacillus terrae</name>
    <dbReference type="NCBI Taxonomy" id="159743"/>
    <lineage>
        <taxon>Bacteria</taxon>
        <taxon>Bacillati</taxon>
        <taxon>Bacillota</taxon>
        <taxon>Bacilli</taxon>
        <taxon>Bacillales</taxon>
        <taxon>Paenibacillaceae</taxon>
        <taxon>Paenibacillus</taxon>
    </lineage>
</organism>
<evidence type="ECO:0000256" key="9">
    <source>
        <dbReference type="ARBA" id="ARBA00023012"/>
    </source>
</evidence>
<comment type="subcellular location">
    <subcellularLocation>
        <location evidence="2">Membrane</location>
    </subcellularLocation>
</comment>
<protein>
    <recommendedName>
        <fullName evidence="3">histidine kinase</fullName>
        <ecNumber evidence="3">2.7.13.3</ecNumber>
    </recommendedName>
</protein>
<gene>
    <name evidence="11" type="ORF">QD47_29200</name>
</gene>
<dbReference type="InterPro" id="IPR005467">
    <property type="entry name" value="His_kinase_dom"/>
</dbReference>
<evidence type="ECO:0000256" key="6">
    <source>
        <dbReference type="ARBA" id="ARBA00022741"/>
    </source>
</evidence>
<evidence type="ECO:0000256" key="1">
    <source>
        <dbReference type="ARBA" id="ARBA00000085"/>
    </source>
</evidence>
<dbReference type="SMART" id="SM00387">
    <property type="entry name" value="HATPase_c"/>
    <property type="match status" value="1"/>
</dbReference>
<proteinExistence type="predicted"/>
<evidence type="ECO:0000313" key="12">
    <source>
        <dbReference type="Proteomes" id="UP000032534"/>
    </source>
</evidence>
<evidence type="ECO:0000313" key="11">
    <source>
        <dbReference type="EMBL" id="KJD42275.1"/>
    </source>
</evidence>
<keyword evidence="4" id="KW-0597">Phosphoprotein</keyword>
<evidence type="ECO:0000256" key="2">
    <source>
        <dbReference type="ARBA" id="ARBA00004370"/>
    </source>
</evidence>
<evidence type="ECO:0000256" key="3">
    <source>
        <dbReference type="ARBA" id="ARBA00012438"/>
    </source>
</evidence>
<dbReference type="PRINTS" id="PR00344">
    <property type="entry name" value="BCTRLSENSOR"/>
</dbReference>
<dbReference type="EC" id="2.7.13.3" evidence="3"/>
<keyword evidence="8" id="KW-0067">ATP-binding</keyword>
<dbReference type="PATRIC" id="fig|159743.3.peg.6509"/>
<dbReference type="InterPro" id="IPR004358">
    <property type="entry name" value="Sig_transdc_His_kin-like_C"/>
</dbReference>
<sequence>MLDNALKYSSAPIEILLSTDEKDVHIRVKDYGIGIPVGEVKRVFERFYRVDSSRHRKTGGTGLGLPIAKAITDIHQGTIGMESVEGEGTEVTVTLPRI</sequence>
<evidence type="ECO:0000256" key="4">
    <source>
        <dbReference type="ARBA" id="ARBA00022553"/>
    </source>
</evidence>
<keyword evidence="9" id="KW-0902">Two-component regulatory system</keyword>
<dbReference type="PROSITE" id="PS50109">
    <property type="entry name" value="HIS_KIN"/>
    <property type="match status" value="1"/>
</dbReference>